<proteinExistence type="predicted"/>
<reference evidence="2 3" key="1">
    <citation type="submission" date="2020-08" db="EMBL/GenBank/DDBJ databases">
        <title>Genomic Encyclopedia of Type Strains, Phase IV (KMG-IV): sequencing the most valuable type-strain genomes for metagenomic binning, comparative biology and taxonomic classification.</title>
        <authorList>
            <person name="Goeker M."/>
        </authorList>
    </citation>
    <scope>NUCLEOTIDE SEQUENCE [LARGE SCALE GENOMIC DNA]</scope>
    <source>
        <strain evidence="2 3">DSM 4737</strain>
    </source>
</reference>
<dbReference type="AlphaFoldDB" id="A0A7W9CJS1"/>
<evidence type="ECO:0000256" key="1">
    <source>
        <dbReference type="SAM" id="SignalP"/>
    </source>
</evidence>
<dbReference type="Proteomes" id="UP000545037">
    <property type="component" value="Unassembled WGS sequence"/>
</dbReference>
<sequence>MRSLVLIAFGLILASPATAQVVNFRNANPVGDQHRFETERLRLQSDQRAIEARQQALNARLTQLELQSRRQSAPIGSDPAATALTLEQARAARQAATARRETIVRGVTAIDDWLDRPRN</sequence>
<keyword evidence="1" id="KW-0732">Signal</keyword>
<feature type="chain" id="PRO_5030557742" evidence="1">
    <location>
        <begin position="20"/>
        <end position="119"/>
    </location>
</feature>
<organism evidence="2 3">
    <name type="scientific">Brevundimonas variabilis</name>
    <dbReference type="NCBI Taxonomy" id="74312"/>
    <lineage>
        <taxon>Bacteria</taxon>
        <taxon>Pseudomonadati</taxon>
        <taxon>Pseudomonadota</taxon>
        <taxon>Alphaproteobacteria</taxon>
        <taxon>Caulobacterales</taxon>
        <taxon>Caulobacteraceae</taxon>
        <taxon>Brevundimonas</taxon>
    </lineage>
</organism>
<comment type="caution">
    <text evidence="2">The sequence shown here is derived from an EMBL/GenBank/DDBJ whole genome shotgun (WGS) entry which is preliminary data.</text>
</comment>
<accession>A0A7W9CJS1</accession>
<dbReference type="EMBL" id="JACHOR010000004">
    <property type="protein sequence ID" value="MBB5746764.1"/>
    <property type="molecule type" value="Genomic_DNA"/>
</dbReference>
<evidence type="ECO:0000313" key="3">
    <source>
        <dbReference type="Proteomes" id="UP000545037"/>
    </source>
</evidence>
<evidence type="ECO:0000313" key="2">
    <source>
        <dbReference type="EMBL" id="MBB5746764.1"/>
    </source>
</evidence>
<protein>
    <submittedName>
        <fullName evidence="2">Uncharacterized protein</fullName>
    </submittedName>
</protein>
<dbReference type="RefSeq" id="WP_183213738.1">
    <property type="nucleotide sequence ID" value="NZ_JACHOR010000004.1"/>
</dbReference>
<name>A0A7W9CJS1_9CAUL</name>
<gene>
    <name evidence="2" type="ORF">GGR13_002371</name>
</gene>
<keyword evidence="3" id="KW-1185">Reference proteome</keyword>
<feature type="signal peptide" evidence="1">
    <location>
        <begin position="1"/>
        <end position="19"/>
    </location>
</feature>